<comment type="caution">
    <text evidence="1">The sequence shown here is derived from an EMBL/GenBank/DDBJ whole genome shotgun (WGS) entry which is preliminary data.</text>
</comment>
<proteinExistence type="predicted"/>
<dbReference type="Proteomes" id="UP000461670">
    <property type="component" value="Unassembled WGS sequence"/>
</dbReference>
<protein>
    <recommendedName>
        <fullName evidence="3">DUF4865 domain-containing protein</fullName>
    </recommendedName>
</protein>
<reference evidence="2" key="1">
    <citation type="journal article" date="2020" name="MBio">
        <title>Horizontal gene transfer to a defensive symbiont with a reduced genome amongst a multipartite beetle microbiome.</title>
        <authorList>
            <person name="Waterworth S.C."/>
            <person name="Florez L.V."/>
            <person name="Rees E.R."/>
            <person name="Hertweck C."/>
            <person name="Kaltenpoth M."/>
            <person name="Kwan J.C."/>
        </authorList>
    </citation>
    <scope>NUCLEOTIDE SEQUENCE [LARGE SCALE GENOMIC DNA]</scope>
</reference>
<sequence>MLTAYYVHRLPADYDTGIIQRRARERGKLWDATPDLYFKGFLLREAGRHGATENNYASFYLWRHDQAFRDFLTQGHYRNVTNSFGRAGIQSQVVLDARKGAGAAAARFALLDAFDIPADADLDEALRRETTRNRDEAARPGTVAAAVSLDTQRWRFTRIRLSEGEPDASAGGTLYQILHLAQPLLHTLAPGLE</sequence>
<dbReference type="EMBL" id="WNDQ01000005">
    <property type="protein sequence ID" value="KAF1023392.1"/>
    <property type="molecule type" value="Genomic_DNA"/>
</dbReference>
<dbReference type="InterPro" id="IPR032349">
    <property type="entry name" value="DUF4865"/>
</dbReference>
<evidence type="ECO:0000313" key="1">
    <source>
        <dbReference type="EMBL" id="KAF1023392.1"/>
    </source>
</evidence>
<accession>A0A7V8FRM3</accession>
<evidence type="ECO:0008006" key="3">
    <source>
        <dbReference type="Google" id="ProtNLM"/>
    </source>
</evidence>
<name>A0A7V8FRM3_9BURK</name>
<gene>
    <name evidence="1" type="ORF">GAK30_00595</name>
</gene>
<evidence type="ECO:0000313" key="2">
    <source>
        <dbReference type="Proteomes" id="UP000461670"/>
    </source>
</evidence>
<dbReference type="AlphaFoldDB" id="A0A7V8FRM3"/>
<dbReference type="Pfam" id="PF16157">
    <property type="entry name" value="DUF4865"/>
    <property type="match status" value="1"/>
</dbReference>
<organism evidence="1 2">
    <name type="scientific">Paracidovorax wautersii</name>
    <dbReference type="NCBI Taxonomy" id="1177982"/>
    <lineage>
        <taxon>Bacteria</taxon>
        <taxon>Pseudomonadati</taxon>
        <taxon>Pseudomonadota</taxon>
        <taxon>Betaproteobacteria</taxon>
        <taxon>Burkholderiales</taxon>
        <taxon>Comamonadaceae</taxon>
        <taxon>Paracidovorax</taxon>
    </lineage>
</organism>